<comment type="similarity">
    <text evidence="1">Belongs to the GST superfamily.</text>
</comment>
<name>A0AAN8ED77_9EURO</name>
<dbReference type="InterPro" id="IPR036249">
    <property type="entry name" value="Thioredoxin-like_sf"/>
</dbReference>
<dbReference type="InterPro" id="IPR040079">
    <property type="entry name" value="Glutathione_S-Trfase"/>
</dbReference>
<evidence type="ECO:0000256" key="1">
    <source>
        <dbReference type="ARBA" id="ARBA00007409"/>
    </source>
</evidence>
<evidence type="ECO:0000313" key="3">
    <source>
        <dbReference type="EMBL" id="KAK5951415.1"/>
    </source>
</evidence>
<accession>A0AAN8ED77</accession>
<dbReference type="PANTHER" id="PTHR44051:SF3">
    <property type="entry name" value="TRANSCRIPTIONAL REGULATOR URE2"/>
    <property type="match status" value="1"/>
</dbReference>
<sequence>MQPLTLWGHRGAPNPWEVCMVLEEIKLPYTIRFLELSEVKGEAFTKINVNGRLPAIEDPNTDITLWESGAIIQYLVDQYDKDGKISYKMSPEKHLTQQWLAFQISGAP</sequence>
<organism evidence="3 4">
    <name type="scientific">Knufia fluminis</name>
    <dbReference type="NCBI Taxonomy" id="191047"/>
    <lineage>
        <taxon>Eukaryota</taxon>
        <taxon>Fungi</taxon>
        <taxon>Dikarya</taxon>
        <taxon>Ascomycota</taxon>
        <taxon>Pezizomycotina</taxon>
        <taxon>Eurotiomycetes</taxon>
        <taxon>Chaetothyriomycetidae</taxon>
        <taxon>Chaetothyriales</taxon>
        <taxon>Trichomeriaceae</taxon>
        <taxon>Knufia</taxon>
    </lineage>
</organism>
<dbReference type="SFLD" id="SFLDS00019">
    <property type="entry name" value="Glutathione_Transferase_(cytos"/>
    <property type="match status" value="1"/>
</dbReference>
<evidence type="ECO:0000259" key="2">
    <source>
        <dbReference type="PROSITE" id="PS50404"/>
    </source>
</evidence>
<dbReference type="SUPFAM" id="SSF52833">
    <property type="entry name" value="Thioredoxin-like"/>
    <property type="match status" value="1"/>
</dbReference>
<dbReference type="GO" id="GO:0004364">
    <property type="term" value="F:glutathione transferase activity"/>
    <property type="evidence" value="ECO:0007669"/>
    <property type="project" value="UniProtKB-EC"/>
</dbReference>
<evidence type="ECO:0000313" key="4">
    <source>
        <dbReference type="Proteomes" id="UP001316803"/>
    </source>
</evidence>
<comment type="caution">
    <text evidence="3">The sequence shown here is derived from an EMBL/GenBank/DDBJ whole genome shotgun (WGS) entry which is preliminary data.</text>
</comment>
<proteinExistence type="inferred from homology"/>
<dbReference type="Pfam" id="PF02798">
    <property type="entry name" value="GST_N"/>
    <property type="match status" value="1"/>
</dbReference>
<dbReference type="Proteomes" id="UP001316803">
    <property type="component" value="Unassembled WGS sequence"/>
</dbReference>
<reference evidence="3 4" key="1">
    <citation type="submission" date="2022-12" db="EMBL/GenBank/DDBJ databases">
        <title>Genomic features and morphological characterization of a novel Knufia sp. strain isolated from spacecraft assembly facility.</title>
        <authorList>
            <person name="Teixeira M."/>
            <person name="Chander A.M."/>
            <person name="Stajich J.E."/>
            <person name="Venkateswaran K."/>
        </authorList>
    </citation>
    <scope>NUCLEOTIDE SEQUENCE [LARGE SCALE GENOMIC DNA]</scope>
    <source>
        <strain evidence="3 4">FJI-L2-BK-P2</strain>
    </source>
</reference>
<dbReference type="CDD" id="cd03048">
    <property type="entry name" value="GST_N_Ure2p_like"/>
    <property type="match status" value="1"/>
</dbReference>
<dbReference type="InterPro" id="IPR004045">
    <property type="entry name" value="Glutathione_S-Trfase_N"/>
</dbReference>
<protein>
    <submittedName>
        <fullName evidence="3">Glutathione S- transferase, nitrogen catabolite repression regulator</fullName>
        <ecNumber evidence="3">2.5.1.18</ecNumber>
    </submittedName>
</protein>
<dbReference type="PANTHER" id="PTHR44051">
    <property type="entry name" value="GLUTATHIONE S-TRANSFERASE-RELATED"/>
    <property type="match status" value="1"/>
</dbReference>
<dbReference type="AlphaFoldDB" id="A0AAN8ED77"/>
<dbReference type="EC" id="2.5.1.18" evidence="3"/>
<keyword evidence="4" id="KW-1185">Reference proteome</keyword>
<dbReference type="Gene3D" id="1.20.1050.130">
    <property type="match status" value="1"/>
</dbReference>
<feature type="domain" description="GST N-terminal" evidence="2">
    <location>
        <begin position="2"/>
        <end position="83"/>
    </location>
</feature>
<gene>
    <name evidence="3" type="primary">URE2_2</name>
    <name evidence="3" type="ORF">OHC33_007471</name>
</gene>
<dbReference type="EMBL" id="JAKLMC020000020">
    <property type="protein sequence ID" value="KAK5951415.1"/>
    <property type="molecule type" value="Genomic_DNA"/>
</dbReference>
<dbReference type="PROSITE" id="PS50404">
    <property type="entry name" value="GST_NTER"/>
    <property type="match status" value="1"/>
</dbReference>
<keyword evidence="3" id="KW-0808">Transferase</keyword>